<sequence length="193" mass="22579">MDWMQVIEIAAATIGLIYVWLELKASVWLWPVGIVLPLFWIYISWHSEVYGNVLVNIYYIIACVWGWREWLKHKKEGTTDAVRPISFIGKRTLLWVVAIAVALALLLAPAYDRFMQSPFPYWDGIATSVSFVGMWLLAKKYMENWYCWVLSNVIYSCLYFVQGFTISGIFFTLYTAIAIAGYFNWRRMMHIQS</sequence>
<dbReference type="Proteomes" id="UP000297225">
    <property type="component" value="Unassembled WGS sequence"/>
</dbReference>
<evidence type="ECO:0000313" key="10">
    <source>
        <dbReference type="EMBL" id="TFH97116.1"/>
    </source>
</evidence>
<dbReference type="PANTHER" id="PTHR36122:SF2">
    <property type="entry name" value="NICOTINAMIDE RIBOSIDE TRANSPORTER PNUC"/>
    <property type="match status" value="1"/>
</dbReference>
<dbReference type="PANTHER" id="PTHR36122">
    <property type="entry name" value="NICOTINAMIDE RIBOSIDE TRANSPORTER PNUC"/>
    <property type="match status" value="1"/>
</dbReference>
<evidence type="ECO:0000256" key="2">
    <source>
        <dbReference type="ARBA" id="ARBA00004651"/>
    </source>
</evidence>
<dbReference type="GO" id="GO:0005886">
    <property type="term" value="C:plasma membrane"/>
    <property type="evidence" value="ECO:0007669"/>
    <property type="project" value="UniProtKB-SubCell"/>
</dbReference>
<dbReference type="AlphaFoldDB" id="A0A4Y8WTD7"/>
<evidence type="ECO:0000256" key="4">
    <source>
        <dbReference type="ARBA" id="ARBA00017522"/>
    </source>
</evidence>
<reference evidence="10 11" key="1">
    <citation type="submission" date="2019-03" db="EMBL/GenBank/DDBJ databases">
        <title>Porphyromonas levii Isolated from the Uterus of Dairy Cows.</title>
        <authorList>
            <person name="Francis A.M."/>
        </authorList>
    </citation>
    <scope>NUCLEOTIDE SEQUENCE [LARGE SCALE GENOMIC DNA]</scope>
    <source>
        <strain evidence="10 11">AF5678</strain>
    </source>
</reference>
<proteinExistence type="inferred from homology"/>
<comment type="caution">
    <text evidence="10">The sequence shown here is derived from an EMBL/GenBank/DDBJ whole genome shotgun (WGS) entry which is preliminary data.</text>
</comment>
<keyword evidence="8" id="KW-1133">Transmembrane helix</keyword>
<dbReference type="InterPro" id="IPR006419">
    <property type="entry name" value="NMN_transpt_PnuC"/>
</dbReference>
<evidence type="ECO:0000313" key="11">
    <source>
        <dbReference type="Proteomes" id="UP000297225"/>
    </source>
</evidence>
<dbReference type="GO" id="GO:0034257">
    <property type="term" value="F:nicotinamide riboside transmembrane transporter activity"/>
    <property type="evidence" value="ECO:0007669"/>
    <property type="project" value="InterPro"/>
</dbReference>
<dbReference type="Pfam" id="PF04973">
    <property type="entry name" value="NMN_transporter"/>
    <property type="match status" value="1"/>
</dbReference>
<keyword evidence="9" id="KW-0472">Membrane</keyword>
<keyword evidence="11" id="KW-1185">Reference proteome</keyword>
<gene>
    <name evidence="10" type="ORF">E4P47_00975</name>
</gene>
<protein>
    <recommendedName>
        <fullName evidence="4">Nicotinamide riboside transporter PnuC</fullName>
    </recommendedName>
</protein>
<evidence type="ECO:0000256" key="8">
    <source>
        <dbReference type="ARBA" id="ARBA00022989"/>
    </source>
</evidence>
<evidence type="ECO:0000256" key="5">
    <source>
        <dbReference type="ARBA" id="ARBA00022448"/>
    </source>
</evidence>
<comment type="similarity">
    <text evidence="3">Belongs to the nicotinamide ribonucleoside (NR) uptake permease (TC 4.B.1) family.</text>
</comment>
<name>A0A4Y8WTD7_9PORP</name>
<evidence type="ECO:0000256" key="9">
    <source>
        <dbReference type="ARBA" id="ARBA00023136"/>
    </source>
</evidence>
<accession>A0A4Y8WTD7</accession>
<dbReference type="NCBIfam" id="TIGR01528">
    <property type="entry name" value="NMN_trans_PnuC"/>
    <property type="match status" value="1"/>
</dbReference>
<keyword evidence="5" id="KW-0813">Transport</keyword>
<comment type="function">
    <text evidence="1">Required for nicotinamide riboside transport across the inner membrane.</text>
</comment>
<evidence type="ECO:0000256" key="7">
    <source>
        <dbReference type="ARBA" id="ARBA00022692"/>
    </source>
</evidence>
<keyword evidence="7" id="KW-0812">Transmembrane</keyword>
<organism evidence="10 11">
    <name type="scientific">Porphyromonas levii</name>
    <dbReference type="NCBI Taxonomy" id="28114"/>
    <lineage>
        <taxon>Bacteria</taxon>
        <taxon>Pseudomonadati</taxon>
        <taxon>Bacteroidota</taxon>
        <taxon>Bacteroidia</taxon>
        <taxon>Bacteroidales</taxon>
        <taxon>Porphyromonadaceae</taxon>
        <taxon>Porphyromonas</taxon>
    </lineage>
</organism>
<dbReference type="STRING" id="1122973.GCA_000379925_01000"/>
<evidence type="ECO:0000256" key="3">
    <source>
        <dbReference type="ARBA" id="ARBA00006669"/>
    </source>
</evidence>
<dbReference type="EMBL" id="SPNC01000007">
    <property type="protein sequence ID" value="TFH97116.1"/>
    <property type="molecule type" value="Genomic_DNA"/>
</dbReference>
<evidence type="ECO:0000256" key="6">
    <source>
        <dbReference type="ARBA" id="ARBA00022475"/>
    </source>
</evidence>
<keyword evidence="6" id="KW-1003">Cell membrane</keyword>
<dbReference type="OrthoDB" id="9791248at2"/>
<evidence type="ECO:0000256" key="1">
    <source>
        <dbReference type="ARBA" id="ARBA00002672"/>
    </source>
</evidence>
<comment type="subcellular location">
    <subcellularLocation>
        <location evidence="2">Cell membrane</location>
        <topology evidence="2">Multi-pass membrane protein</topology>
    </subcellularLocation>
</comment>